<organism evidence="3 4">
    <name type="scientific">Zymoseptoria tritici (strain CBS 115943 / IPO323)</name>
    <name type="common">Speckled leaf blotch fungus</name>
    <name type="synonym">Septoria tritici</name>
    <dbReference type="NCBI Taxonomy" id="336722"/>
    <lineage>
        <taxon>Eukaryota</taxon>
        <taxon>Fungi</taxon>
        <taxon>Dikarya</taxon>
        <taxon>Ascomycota</taxon>
        <taxon>Pezizomycotina</taxon>
        <taxon>Dothideomycetes</taxon>
        <taxon>Dothideomycetidae</taxon>
        <taxon>Mycosphaerellales</taxon>
        <taxon>Mycosphaerellaceae</taxon>
        <taxon>Zymoseptoria</taxon>
    </lineage>
</organism>
<dbReference type="RefSeq" id="XP_003854968.1">
    <property type="nucleotide sequence ID" value="XM_003854920.1"/>
</dbReference>
<dbReference type="InParanoid" id="F9X3R1"/>
<dbReference type="HOGENOM" id="CLU_1526388_0_0_1"/>
<dbReference type="AlphaFoldDB" id="F9X3R1"/>
<evidence type="ECO:0000256" key="1">
    <source>
        <dbReference type="SAM" id="MobiDB-lite"/>
    </source>
</evidence>
<reference evidence="3 4" key="1">
    <citation type="journal article" date="2011" name="PLoS Genet.">
        <title>Finished genome of the fungal wheat pathogen Mycosphaerella graminicola reveals dispensome structure, chromosome plasticity, and stealth pathogenesis.</title>
        <authorList>
            <person name="Goodwin S.B."/>
            <person name="Ben M'barek S."/>
            <person name="Dhillon B."/>
            <person name="Wittenberg A.H.J."/>
            <person name="Crane C.F."/>
            <person name="Hane J.K."/>
            <person name="Foster A.J."/>
            <person name="Van der Lee T.A.J."/>
            <person name="Grimwood J."/>
            <person name="Aerts A."/>
            <person name="Antoniw J."/>
            <person name="Bailey A."/>
            <person name="Bluhm B."/>
            <person name="Bowler J."/>
            <person name="Bristow J."/>
            <person name="van der Burgt A."/>
            <person name="Canto-Canche B."/>
            <person name="Churchill A.C.L."/>
            <person name="Conde-Ferraez L."/>
            <person name="Cools H.J."/>
            <person name="Coutinho P.M."/>
            <person name="Csukai M."/>
            <person name="Dehal P."/>
            <person name="De Wit P."/>
            <person name="Donzelli B."/>
            <person name="van de Geest H.C."/>
            <person name="van Ham R.C.H.J."/>
            <person name="Hammond-Kosack K.E."/>
            <person name="Henrissat B."/>
            <person name="Kilian A."/>
            <person name="Kobayashi A.K."/>
            <person name="Koopmann E."/>
            <person name="Kourmpetis Y."/>
            <person name="Kuzniar A."/>
            <person name="Lindquist E."/>
            <person name="Lombard V."/>
            <person name="Maliepaard C."/>
            <person name="Martins N."/>
            <person name="Mehrabi R."/>
            <person name="Nap J.P.H."/>
            <person name="Ponomarenko A."/>
            <person name="Rudd J.J."/>
            <person name="Salamov A."/>
            <person name="Schmutz J."/>
            <person name="Schouten H.J."/>
            <person name="Shapiro H."/>
            <person name="Stergiopoulos I."/>
            <person name="Torriani S.F.F."/>
            <person name="Tu H."/>
            <person name="de Vries R.P."/>
            <person name="Waalwijk C."/>
            <person name="Ware S.B."/>
            <person name="Wiebenga A."/>
            <person name="Zwiers L.-H."/>
            <person name="Oliver R.P."/>
            <person name="Grigoriev I.V."/>
            <person name="Kema G.H.J."/>
        </authorList>
    </citation>
    <scope>NUCLEOTIDE SEQUENCE [LARGE SCALE GENOMIC DNA]</scope>
    <source>
        <strain evidence="4">CBS 115943 / IPO323</strain>
    </source>
</reference>
<dbReference type="EMBL" id="CM001197">
    <property type="protein sequence ID" value="EGP89944.1"/>
    <property type="molecule type" value="Genomic_DNA"/>
</dbReference>
<proteinExistence type="predicted"/>
<keyword evidence="2" id="KW-0732">Signal</keyword>
<evidence type="ECO:0000313" key="4">
    <source>
        <dbReference type="Proteomes" id="UP000008062"/>
    </source>
</evidence>
<dbReference type="Proteomes" id="UP000008062">
    <property type="component" value="Chromosome 2"/>
</dbReference>
<dbReference type="GeneID" id="13399608"/>
<sequence>MDINAIITCGLFSLTWAHELAAVDASFRVLFNMPRRAESTKIHHQRSISLQSSGIDTSTLWFIHFLHDFPAALLDPRAAAPNSPSHDSSLSTTMPQSSPNTASAAPIAVLSACSSAFLRRYSSRYACAALPSMAAKLPVALFFLLPALFAEAEPRVGKDEDEEMSMDDWREDVEAD</sequence>
<accession>F9X3R1</accession>
<feature type="region of interest" description="Disordered" evidence="1">
    <location>
        <begin position="79"/>
        <end position="99"/>
    </location>
</feature>
<evidence type="ECO:0000256" key="2">
    <source>
        <dbReference type="SAM" id="SignalP"/>
    </source>
</evidence>
<dbReference type="KEGG" id="ztr:MYCGRDRAFT_103274"/>
<feature type="region of interest" description="Disordered" evidence="1">
    <location>
        <begin position="155"/>
        <end position="176"/>
    </location>
</feature>
<feature type="compositionally biased region" description="Polar residues" evidence="1">
    <location>
        <begin position="82"/>
        <end position="99"/>
    </location>
</feature>
<feature type="chain" id="PRO_5005679183" evidence="2">
    <location>
        <begin position="18"/>
        <end position="176"/>
    </location>
</feature>
<evidence type="ECO:0000313" key="3">
    <source>
        <dbReference type="EMBL" id="EGP89944.1"/>
    </source>
</evidence>
<feature type="compositionally biased region" description="Acidic residues" evidence="1">
    <location>
        <begin position="159"/>
        <end position="176"/>
    </location>
</feature>
<gene>
    <name evidence="3" type="ORF">MYCGRDRAFT_103274</name>
</gene>
<protein>
    <submittedName>
        <fullName evidence="3">Uncharacterized protein</fullName>
    </submittedName>
</protein>
<name>F9X3R1_ZYMTI</name>
<keyword evidence="4" id="KW-1185">Reference proteome</keyword>
<feature type="signal peptide" evidence="2">
    <location>
        <begin position="1"/>
        <end position="17"/>
    </location>
</feature>